<sequence length="41" mass="4345">MPSSRRTLDGRMAIASKARRPPATRVPTRTLLPSPAGRGTG</sequence>
<organism evidence="2 3">
    <name type="scientific">Archangium gephyra</name>
    <dbReference type="NCBI Taxonomy" id="48"/>
    <lineage>
        <taxon>Bacteria</taxon>
        <taxon>Pseudomonadati</taxon>
        <taxon>Myxococcota</taxon>
        <taxon>Myxococcia</taxon>
        <taxon>Myxococcales</taxon>
        <taxon>Cystobacterineae</taxon>
        <taxon>Archangiaceae</taxon>
        <taxon>Archangium</taxon>
    </lineage>
</organism>
<protein>
    <submittedName>
        <fullName evidence="2">Uncharacterized protein</fullName>
    </submittedName>
</protein>
<name>A0AAC8Q001_9BACT</name>
<proteinExistence type="predicted"/>
<dbReference type="KEGG" id="age:AA314_00191"/>
<dbReference type="AlphaFoldDB" id="A0AAC8Q001"/>
<feature type="compositionally biased region" description="Low complexity" evidence="1">
    <location>
        <begin position="23"/>
        <end position="33"/>
    </location>
</feature>
<evidence type="ECO:0000313" key="3">
    <source>
        <dbReference type="Proteomes" id="UP000035579"/>
    </source>
</evidence>
<dbReference type="Proteomes" id="UP000035579">
    <property type="component" value="Chromosome"/>
</dbReference>
<evidence type="ECO:0000256" key="1">
    <source>
        <dbReference type="SAM" id="MobiDB-lite"/>
    </source>
</evidence>
<dbReference type="EMBL" id="CP011509">
    <property type="protein sequence ID" value="AKI98564.1"/>
    <property type="molecule type" value="Genomic_DNA"/>
</dbReference>
<evidence type="ECO:0000313" key="2">
    <source>
        <dbReference type="EMBL" id="AKI98564.1"/>
    </source>
</evidence>
<gene>
    <name evidence="2" type="ORF">AA314_00191</name>
</gene>
<reference evidence="2 3" key="1">
    <citation type="submission" date="2015-05" db="EMBL/GenBank/DDBJ databases">
        <title>Genome assembly of Archangium gephyra DSM 2261.</title>
        <authorList>
            <person name="Sharma G."/>
            <person name="Subramanian S."/>
        </authorList>
    </citation>
    <scope>NUCLEOTIDE SEQUENCE [LARGE SCALE GENOMIC DNA]</scope>
    <source>
        <strain evidence="2 3">DSM 2261</strain>
    </source>
</reference>
<feature type="region of interest" description="Disordered" evidence="1">
    <location>
        <begin position="1"/>
        <end position="41"/>
    </location>
</feature>
<accession>A0AAC8Q001</accession>